<keyword evidence="3" id="KW-1185">Reference proteome</keyword>
<evidence type="ECO:0000313" key="2">
    <source>
        <dbReference type="EMBL" id="MCU4972518.1"/>
    </source>
</evidence>
<comment type="caution">
    <text evidence="2">The sequence shown here is derived from an EMBL/GenBank/DDBJ whole genome shotgun (WGS) entry which is preliminary data.</text>
</comment>
<feature type="transmembrane region" description="Helical" evidence="1">
    <location>
        <begin position="79"/>
        <end position="101"/>
    </location>
</feature>
<evidence type="ECO:0000313" key="3">
    <source>
        <dbReference type="Proteomes" id="UP001320972"/>
    </source>
</evidence>
<gene>
    <name evidence="2" type="ORF">OB955_07175</name>
</gene>
<sequence>MCLSPSDCCHDLPRYRAVETAGGYTNFAATLDAMSWLAALTFAVVSLSVAAFVSTLVVSLEPQPEYPTIMTDTIRVIGGLIAVSAGAFGAILLGYAVVSYLGW</sequence>
<protein>
    <submittedName>
        <fullName evidence="2">Uncharacterized protein</fullName>
    </submittedName>
</protein>
<reference evidence="2 3" key="1">
    <citation type="submission" date="2022-09" db="EMBL/GenBank/DDBJ databases">
        <title>Enrichment on poylsaccharides allowed isolation of novel metabolic and taxonomic groups of Haloarchaea.</title>
        <authorList>
            <person name="Sorokin D.Y."/>
            <person name="Elcheninov A.G."/>
            <person name="Khizhniak T.V."/>
            <person name="Kolganova T.V."/>
            <person name="Kublanov I.V."/>
        </authorList>
    </citation>
    <scope>NUCLEOTIDE SEQUENCE [LARGE SCALE GENOMIC DNA]</scope>
    <source>
        <strain evidence="2 3">AArc-m2/3/4</strain>
    </source>
</reference>
<organism evidence="2 3">
    <name type="scientific">Natronoglomus mannanivorans</name>
    <dbReference type="NCBI Taxonomy" id="2979990"/>
    <lineage>
        <taxon>Archaea</taxon>
        <taxon>Methanobacteriati</taxon>
        <taxon>Methanobacteriota</taxon>
        <taxon>Stenosarchaea group</taxon>
        <taxon>Halobacteria</taxon>
        <taxon>Halobacteriales</taxon>
        <taxon>Natrialbaceae</taxon>
        <taxon>Natronoglomus</taxon>
    </lineage>
</organism>
<dbReference type="Proteomes" id="UP001320972">
    <property type="component" value="Unassembled WGS sequence"/>
</dbReference>
<proteinExistence type="predicted"/>
<accession>A0ABT2QC59</accession>
<dbReference type="RefSeq" id="WP_338007407.1">
    <property type="nucleotide sequence ID" value="NZ_JAOPKB010000003.1"/>
</dbReference>
<keyword evidence="1" id="KW-1133">Transmembrane helix</keyword>
<evidence type="ECO:0000256" key="1">
    <source>
        <dbReference type="SAM" id="Phobius"/>
    </source>
</evidence>
<name>A0ABT2QC59_9EURY</name>
<keyword evidence="1" id="KW-0472">Membrane</keyword>
<keyword evidence="1" id="KW-0812">Transmembrane</keyword>
<feature type="transmembrane region" description="Helical" evidence="1">
    <location>
        <begin position="36"/>
        <end position="58"/>
    </location>
</feature>
<dbReference type="EMBL" id="JAOPKB010000003">
    <property type="protein sequence ID" value="MCU4972518.1"/>
    <property type="molecule type" value="Genomic_DNA"/>
</dbReference>